<dbReference type="PROSITE" id="PS50850">
    <property type="entry name" value="MFS"/>
    <property type="match status" value="1"/>
</dbReference>
<dbReference type="Pfam" id="PF07690">
    <property type="entry name" value="MFS_1"/>
    <property type="match status" value="1"/>
</dbReference>
<evidence type="ECO:0000256" key="7">
    <source>
        <dbReference type="SAM" id="Phobius"/>
    </source>
</evidence>
<evidence type="ECO:0000256" key="5">
    <source>
        <dbReference type="ARBA" id="ARBA00022989"/>
    </source>
</evidence>
<feature type="transmembrane region" description="Helical" evidence="7">
    <location>
        <begin position="43"/>
        <end position="61"/>
    </location>
</feature>
<keyword evidence="5 7" id="KW-1133">Transmembrane helix</keyword>
<evidence type="ECO:0000256" key="4">
    <source>
        <dbReference type="ARBA" id="ARBA00022692"/>
    </source>
</evidence>
<evidence type="ECO:0000256" key="6">
    <source>
        <dbReference type="ARBA" id="ARBA00023136"/>
    </source>
</evidence>
<feature type="transmembrane region" description="Helical" evidence="7">
    <location>
        <begin position="408"/>
        <end position="428"/>
    </location>
</feature>
<proteinExistence type="predicted"/>
<dbReference type="Proteomes" id="UP000216429">
    <property type="component" value="Unassembled WGS sequence"/>
</dbReference>
<protein>
    <submittedName>
        <fullName evidence="9">MFS transporter</fullName>
    </submittedName>
</protein>
<dbReference type="InterPro" id="IPR036259">
    <property type="entry name" value="MFS_trans_sf"/>
</dbReference>
<comment type="caution">
    <text evidence="9">The sequence shown here is derived from an EMBL/GenBank/DDBJ whole genome shotgun (WGS) entry which is preliminary data.</text>
</comment>
<evidence type="ECO:0000313" key="9">
    <source>
        <dbReference type="EMBL" id="OZI73968.1"/>
    </source>
</evidence>
<accession>A0A261VII8</accession>
<dbReference type="InterPro" id="IPR020846">
    <property type="entry name" value="MFS_dom"/>
</dbReference>
<dbReference type="InterPro" id="IPR005829">
    <property type="entry name" value="Sugar_transporter_CS"/>
</dbReference>
<dbReference type="RefSeq" id="WP_094811212.1">
    <property type="nucleotide sequence ID" value="NZ_NEVU01000002.1"/>
</dbReference>
<organism evidence="9 10">
    <name type="scientific">Bordetella genomosp. 12</name>
    <dbReference type="NCBI Taxonomy" id="463035"/>
    <lineage>
        <taxon>Bacteria</taxon>
        <taxon>Pseudomonadati</taxon>
        <taxon>Pseudomonadota</taxon>
        <taxon>Betaproteobacteria</taxon>
        <taxon>Burkholderiales</taxon>
        <taxon>Alcaligenaceae</taxon>
        <taxon>Bordetella</taxon>
    </lineage>
</organism>
<evidence type="ECO:0000256" key="1">
    <source>
        <dbReference type="ARBA" id="ARBA00004651"/>
    </source>
</evidence>
<keyword evidence="10" id="KW-1185">Reference proteome</keyword>
<dbReference type="Gene3D" id="1.20.1250.20">
    <property type="entry name" value="MFS general substrate transporter like domains"/>
    <property type="match status" value="2"/>
</dbReference>
<dbReference type="EMBL" id="NEVU01000002">
    <property type="protein sequence ID" value="OZI73968.1"/>
    <property type="molecule type" value="Genomic_DNA"/>
</dbReference>
<feature type="transmembrane region" description="Helical" evidence="7">
    <location>
        <begin position="125"/>
        <end position="145"/>
    </location>
</feature>
<name>A0A261VII8_9BORD</name>
<gene>
    <name evidence="9" type="ORF">CAL22_05555</name>
</gene>
<reference evidence="10" key="1">
    <citation type="submission" date="2017-05" db="EMBL/GenBank/DDBJ databases">
        <title>Complete and WGS of Bordetella genogroups.</title>
        <authorList>
            <person name="Spilker T."/>
            <person name="Lipuma J."/>
        </authorList>
    </citation>
    <scope>NUCLEOTIDE SEQUENCE [LARGE SCALE GENOMIC DNA]</scope>
    <source>
        <strain evidence="10">AU6712</strain>
    </source>
</reference>
<feature type="transmembrane region" description="Helical" evidence="7">
    <location>
        <begin position="203"/>
        <end position="222"/>
    </location>
</feature>
<keyword evidence="3" id="KW-1003">Cell membrane</keyword>
<dbReference type="PROSITE" id="PS00216">
    <property type="entry name" value="SUGAR_TRANSPORT_1"/>
    <property type="match status" value="1"/>
</dbReference>
<feature type="transmembrane region" description="Helical" evidence="7">
    <location>
        <begin position="255"/>
        <end position="280"/>
    </location>
</feature>
<dbReference type="GO" id="GO:0005886">
    <property type="term" value="C:plasma membrane"/>
    <property type="evidence" value="ECO:0007669"/>
    <property type="project" value="UniProtKB-SubCell"/>
</dbReference>
<evidence type="ECO:0000313" key="10">
    <source>
        <dbReference type="Proteomes" id="UP000216429"/>
    </source>
</evidence>
<feature type="transmembrane region" description="Helical" evidence="7">
    <location>
        <begin position="346"/>
        <end position="365"/>
    </location>
</feature>
<keyword evidence="4 7" id="KW-0812">Transmembrane</keyword>
<comment type="subcellular location">
    <subcellularLocation>
        <location evidence="1">Cell membrane</location>
        <topology evidence="1">Multi-pass membrane protein</topology>
    </subcellularLocation>
</comment>
<evidence type="ECO:0000256" key="2">
    <source>
        <dbReference type="ARBA" id="ARBA00022448"/>
    </source>
</evidence>
<evidence type="ECO:0000259" key="8">
    <source>
        <dbReference type="PROSITE" id="PS50850"/>
    </source>
</evidence>
<keyword evidence="6 7" id="KW-0472">Membrane</keyword>
<sequence>MSTSTHYSGQLLEADGHHGHAKVAPGEIAVGVVIGRASEYFDFFVFGIACVLVFPQVFFPFEARLEGTLWSFVIFSFAFIMRPVGTALSMAVQRRWGRATKLTLALFVLGTATVGMAFLPGYNDIGMHAITLLAIFRCLQGLAFGGSWDGLPSLLALNAPPGRRGWYAMMGQLGAPVGFLIASALFLFLLLTLSEADFLAWGWRYPFFVAFAINVVALFARLRLVVTEEYTRLLEEGELEPISVGEIVRAQGYNLFIGAFAALASYALFHMVTVFPLSWIAVSGTQQISDVLAAQLIGAVLGILGTIASGMLADRIGRRTTLGLLALLIGIYALFTPWLLGGGPKAQNAFILIGFLLLGLSYGQASGTVTANFTRRFRYTGAALTSDMAWLIGAAFAPLVALALSARFGLVAVSVYLLSGSACTLLALRINRALEARD</sequence>
<dbReference type="SUPFAM" id="SSF103473">
    <property type="entry name" value="MFS general substrate transporter"/>
    <property type="match status" value="1"/>
</dbReference>
<dbReference type="GO" id="GO:0022857">
    <property type="term" value="F:transmembrane transporter activity"/>
    <property type="evidence" value="ECO:0007669"/>
    <property type="project" value="InterPro"/>
</dbReference>
<dbReference type="PANTHER" id="PTHR43045">
    <property type="entry name" value="SHIKIMATE TRANSPORTER"/>
    <property type="match status" value="1"/>
</dbReference>
<dbReference type="PANTHER" id="PTHR43045:SF2">
    <property type="entry name" value="INNER MEMBRANE METABOLITE TRANSPORT PROTEIN YHJE"/>
    <property type="match status" value="1"/>
</dbReference>
<feature type="transmembrane region" description="Helical" evidence="7">
    <location>
        <begin position="320"/>
        <end position="340"/>
    </location>
</feature>
<feature type="transmembrane region" description="Helical" evidence="7">
    <location>
        <begin position="166"/>
        <end position="191"/>
    </location>
</feature>
<feature type="transmembrane region" description="Helical" evidence="7">
    <location>
        <begin position="102"/>
        <end position="119"/>
    </location>
</feature>
<feature type="transmembrane region" description="Helical" evidence="7">
    <location>
        <begin position="377"/>
        <end position="402"/>
    </location>
</feature>
<dbReference type="AlphaFoldDB" id="A0A261VII8"/>
<keyword evidence="2" id="KW-0813">Transport</keyword>
<feature type="transmembrane region" description="Helical" evidence="7">
    <location>
        <begin position="292"/>
        <end position="313"/>
    </location>
</feature>
<feature type="domain" description="Major facilitator superfamily (MFS) profile" evidence="8">
    <location>
        <begin position="28"/>
        <end position="438"/>
    </location>
</feature>
<feature type="transmembrane region" description="Helical" evidence="7">
    <location>
        <begin position="67"/>
        <end position="90"/>
    </location>
</feature>
<evidence type="ECO:0000256" key="3">
    <source>
        <dbReference type="ARBA" id="ARBA00022475"/>
    </source>
</evidence>
<dbReference type="OrthoDB" id="6766492at2"/>
<dbReference type="InterPro" id="IPR011701">
    <property type="entry name" value="MFS"/>
</dbReference>